<dbReference type="EMBL" id="JAINUF010000013">
    <property type="protein sequence ID" value="KAJ8344356.1"/>
    <property type="molecule type" value="Genomic_DNA"/>
</dbReference>
<organism evidence="1 2">
    <name type="scientific">Synaphobranchus kaupii</name>
    <name type="common">Kaup's arrowtooth eel</name>
    <dbReference type="NCBI Taxonomy" id="118154"/>
    <lineage>
        <taxon>Eukaryota</taxon>
        <taxon>Metazoa</taxon>
        <taxon>Chordata</taxon>
        <taxon>Craniata</taxon>
        <taxon>Vertebrata</taxon>
        <taxon>Euteleostomi</taxon>
        <taxon>Actinopterygii</taxon>
        <taxon>Neopterygii</taxon>
        <taxon>Teleostei</taxon>
        <taxon>Anguilliformes</taxon>
        <taxon>Synaphobranchidae</taxon>
        <taxon>Synaphobranchus</taxon>
    </lineage>
</organism>
<sequence>MRSFKRTAESQAFQDGNVVLGGNEERKEGMHYAGPHRAQYAGRNMETNGTEVTWGYLLTDSDALRHTVFSQL</sequence>
<reference evidence="1" key="1">
    <citation type="journal article" date="2023" name="Science">
        <title>Genome structures resolve the early diversification of teleost fishes.</title>
        <authorList>
            <person name="Parey E."/>
            <person name="Louis A."/>
            <person name="Montfort J."/>
            <person name="Bouchez O."/>
            <person name="Roques C."/>
            <person name="Iampietro C."/>
            <person name="Lluch J."/>
            <person name="Castinel A."/>
            <person name="Donnadieu C."/>
            <person name="Desvignes T."/>
            <person name="Floi Bucao C."/>
            <person name="Jouanno E."/>
            <person name="Wen M."/>
            <person name="Mejri S."/>
            <person name="Dirks R."/>
            <person name="Jansen H."/>
            <person name="Henkel C."/>
            <person name="Chen W.J."/>
            <person name="Zahm M."/>
            <person name="Cabau C."/>
            <person name="Klopp C."/>
            <person name="Thompson A.W."/>
            <person name="Robinson-Rechavi M."/>
            <person name="Braasch I."/>
            <person name="Lecointre G."/>
            <person name="Bobe J."/>
            <person name="Postlethwait J.H."/>
            <person name="Berthelot C."/>
            <person name="Roest Crollius H."/>
            <person name="Guiguen Y."/>
        </authorList>
    </citation>
    <scope>NUCLEOTIDE SEQUENCE</scope>
    <source>
        <strain evidence="1">WJC10195</strain>
    </source>
</reference>
<proteinExistence type="predicted"/>
<name>A0A9Q1EST1_SYNKA</name>
<dbReference type="Proteomes" id="UP001152622">
    <property type="component" value="Chromosome 13"/>
</dbReference>
<dbReference type="AlphaFoldDB" id="A0A9Q1EST1"/>
<gene>
    <name evidence="1" type="ORF">SKAU_G00316850</name>
</gene>
<keyword evidence="2" id="KW-1185">Reference proteome</keyword>
<evidence type="ECO:0000313" key="2">
    <source>
        <dbReference type="Proteomes" id="UP001152622"/>
    </source>
</evidence>
<comment type="caution">
    <text evidence="1">The sequence shown here is derived from an EMBL/GenBank/DDBJ whole genome shotgun (WGS) entry which is preliminary data.</text>
</comment>
<protein>
    <submittedName>
        <fullName evidence="1">Uncharacterized protein</fullName>
    </submittedName>
</protein>
<evidence type="ECO:0000313" key="1">
    <source>
        <dbReference type="EMBL" id="KAJ8344356.1"/>
    </source>
</evidence>
<accession>A0A9Q1EST1</accession>